<comment type="caution">
    <text evidence="2">The sequence shown here is derived from an EMBL/GenBank/DDBJ whole genome shotgun (WGS) entry which is preliminary data.</text>
</comment>
<dbReference type="InterPro" id="IPR055687">
    <property type="entry name" value="DUF7263"/>
</dbReference>
<accession>V4HDF5</accession>
<dbReference type="RefSeq" id="WP_023394672.1">
    <property type="nucleotide sequence ID" value="NZ_ASGZ01000034.1"/>
</dbReference>
<gene>
    <name evidence="2" type="ORF">K933_10447</name>
</gene>
<evidence type="ECO:0000313" key="2">
    <source>
        <dbReference type="EMBL" id="ESP88103.1"/>
    </source>
</evidence>
<dbReference type="Proteomes" id="UP000017840">
    <property type="component" value="Unassembled WGS sequence"/>
</dbReference>
<sequence length="227" mass="23496">MSGRDPDGEEPTGRGQANLVALATALVVLTAVLGSALAVADGALASADRDPAERRAAVAAGERLVAADAPVTRRANVLDAGTVGTLDATRLARLVPPLDGTAFRVRLGDETLAERGDPTGGATVRRLVLVSTATERTVDVAADRPVSLPRRTARVRLDFSGTNVTTVRANGRVVLHRPGGLRGAETVAVSRLETARLRFGDGATGTVGVTYYPERTRKATLAVTVDA</sequence>
<keyword evidence="3" id="KW-1185">Reference proteome</keyword>
<organism evidence="2 3">
    <name type="scientific">Candidatus Halobonum tyrrellensis G22</name>
    <dbReference type="NCBI Taxonomy" id="1324957"/>
    <lineage>
        <taxon>Archaea</taxon>
        <taxon>Methanobacteriati</taxon>
        <taxon>Methanobacteriota</taxon>
        <taxon>Stenosarchaea group</taxon>
        <taxon>Halobacteria</taxon>
        <taxon>Halobacteriales</taxon>
        <taxon>Haloferacaceae</taxon>
        <taxon>Candidatus Halobonum</taxon>
    </lineage>
</organism>
<dbReference type="EMBL" id="ASGZ01000034">
    <property type="protein sequence ID" value="ESP88103.1"/>
    <property type="molecule type" value="Genomic_DNA"/>
</dbReference>
<dbReference type="STRING" id="1324957.K933_10447"/>
<dbReference type="OrthoDB" id="270259at2157"/>
<protein>
    <submittedName>
        <fullName evidence="2">Uncharacterized protein</fullName>
    </submittedName>
</protein>
<name>V4HDF5_9EURY</name>
<feature type="transmembrane region" description="Helical" evidence="1">
    <location>
        <begin position="20"/>
        <end position="45"/>
    </location>
</feature>
<proteinExistence type="predicted"/>
<evidence type="ECO:0000256" key="1">
    <source>
        <dbReference type="SAM" id="Phobius"/>
    </source>
</evidence>
<dbReference type="eggNOG" id="arCOG03933">
    <property type="taxonomic scope" value="Archaea"/>
</dbReference>
<dbReference type="Pfam" id="PF23924">
    <property type="entry name" value="DUF7263"/>
    <property type="match status" value="1"/>
</dbReference>
<reference evidence="2 3" key="1">
    <citation type="journal article" date="2013" name="Genome Announc.">
        <title>Draft Genome Sequence of 'Candidatus Halobonum tyrrellensis' Strain G22, Isolated from the Hypersaline Waters of Lake Tyrrell, Australia.</title>
        <authorList>
            <person name="Ugalde J.A."/>
            <person name="Narasingarao P."/>
            <person name="Kuo S."/>
            <person name="Podell S."/>
            <person name="Allen E.E."/>
        </authorList>
    </citation>
    <scope>NUCLEOTIDE SEQUENCE [LARGE SCALE GENOMIC DNA]</scope>
    <source>
        <strain evidence="2 3">G22</strain>
    </source>
</reference>
<keyword evidence="1" id="KW-0812">Transmembrane</keyword>
<dbReference type="AlphaFoldDB" id="V4HDF5"/>
<evidence type="ECO:0000313" key="3">
    <source>
        <dbReference type="Proteomes" id="UP000017840"/>
    </source>
</evidence>
<keyword evidence="1" id="KW-1133">Transmembrane helix</keyword>
<keyword evidence="1" id="KW-0472">Membrane</keyword>